<dbReference type="GO" id="GO:0035556">
    <property type="term" value="P:intracellular signal transduction"/>
    <property type="evidence" value="ECO:0007669"/>
    <property type="project" value="InterPro"/>
</dbReference>
<comment type="caution">
    <text evidence="3">The sequence shown here is derived from an EMBL/GenBank/DDBJ whole genome shotgun (WGS) entry which is preliminary data.</text>
</comment>
<dbReference type="InterPro" id="IPR057424">
    <property type="entry name" value="Ubiquitin_DCDC1"/>
</dbReference>
<feature type="compositionally biased region" description="Low complexity" evidence="1">
    <location>
        <begin position="9"/>
        <end position="37"/>
    </location>
</feature>
<feature type="compositionally biased region" description="Low complexity" evidence="1">
    <location>
        <begin position="46"/>
        <end position="57"/>
    </location>
</feature>
<feature type="compositionally biased region" description="Polar residues" evidence="1">
    <location>
        <begin position="932"/>
        <end position="948"/>
    </location>
</feature>
<feature type="compositionally biased region" description="Basic and acidic residues" evidence="1">
    <location>
        <begin position="1487"/>
        <end position="1500"/>
    </location>
</feature>
<dbReference type="OrthoDB" id="8934169at2759"/>
<feature type="compositionally biased region" description="Polar residues" evidence="1">
    <location>
        <begin position="776"/>
        <end position="786"/>
    </location>
</feature>
<protein>
    <recommendedName>
        <fullName evidence="2">Doublecortin domain-containing protein</fullName>
    </recommendedName>
</protein>
<sequence length="1818" mass="202566">MAGERRPASSSTLSSGTSGRSQRSGWTRSSLRSSLEEALIQEYSDRSSASSRSTSCSHLPREYTSPYAAKGPKNKDSTKRRSAFVTPDPSSRYSVSTRREGGRRPQSAPAPHIRSLQQSSQTVPVFKRKPAIIRVIAHKNGSRQTFARITAPNITMLLEECTSKLKLISAARRIFLEDGKEVSKAEDIPKDGDVYISSGEAFVDPHKQVKAHLSLSKEANWTVGGVTLPANRGRGRQRVTLSQRLRSLSQATPTLRVLAFRNGAGSEGCEVAATTGHMEQFLDLCTQKLQLTSRARLLYDWDGNRVEDISLVSLLDSCLQNSITPLRGPVWVSRGEWFSPAGAKFYIQGVLWALRGRLQSTGEYLRQLDLALDNSPEKVTKKEILSLTVGQLYERKEKVQRQVGELRATIRKYWGQLSALAPQIRAEEDRPGGYVSQHVQPLSHGLPLPQGLQLKVFVNGQDTGETLVFISRGELGKGCEEDMHLQMERLLQAIHQRLQSRPGHSPSGPRIVPSCLFDERGEVISSPAALCNEQSVWVSYGEGYRPPHEAVLSLAFERVRAAGDGDYRALFQAPLDPDADLPARFRKWEACEGFPSNCVSSSPGNPSLPSTVDPDAHFIQFKTDPQMVLFPSATVVNRSRTTRPKPGGEKVQGVGGSLGWPLSHVWIFTKLGLILSRALPQLCLAVSPQPVTLRDSAPDGNPVEGHMLNVQKRVTGCQYQEWGFGKDGCIFPKAHPEFVLTYLEDLPGSKQETQNHHEAQAVGKQDGSVAPEVSGYSVSNTNQNPTTGPTYTLMGPAGARGDTAQLTVALLRRRKDKLPQASAQRWAIRHEGISRMGQWKHSKVENPLWNKLTYMWPTLPDGKLNQDLTWPLEGTLVACAPPLTDRSSRRPQDHVPVRLRVVRNGQQGGHSQAVTVTSPDITNMLKSRRKSQSGAQKQKADSGNSQAQEDNNTIKIYKLEFQQFLQRCTESLELPLAARRLFDEDGKEISLLKDLQRDQLVYVSCGEQWVNPRVCRANKERRLLLNSLEWDVSLVRHYCAMRGHQDLVLEVVGELKEGAQLTVAEFCMALEEQSKEECLDPTNQEDKGNRNDLLNIIIEDSHSIAHRKLDGKHSPFRYPWQEDLEYPEDYGIQNDNREGFTSMDLSNKHRREGTSRADRQQFEFREGQIVNCRCPWLVLGVRATEGAQAGMALQLLRQNPDDTNQRWVLREKEWTLHLLANPGLVLAVSMPKITLGQTSRLVPVPGCPVILQKYRPYSYGAANQKWGWLLQARVLRAFYTTELDQGVTAAIHASLCTACVSPEPLHQQGFYFPDSSGTGRTELCSSCAKILRGTRVLQELPNDSTFHCSTACKDSTLSPNGPFKSLTVLQTDLSASAAESTLCSLEERLDSLRRETQPRETSTARAQPAVKILARRNGRGLEEGQLITAVKMPLLLSQCTTKLQLPRAACRLYTADGTQILTMQQLKAWAINKCLQEHCTNADTDVGTDKDTEADADADKVAQPTAHSSTDTGGQPGSGMARTVCYESELLPQVTAEDLDAMDETLVALILRTPINVWVSCGEPFLPVDVVHKKQRQQWKNWQQKEKLLADLAIRRHRMRHMQGRRISGQSPARMVPTKSPAKPVVVEGGWTVVSQEEVKLMEDLQSMEVHLAEVEAMQAKNHKPILNKFSKSLNNLYNQPDVKRVLMYRNGDQTQAVYVWGQNIEELLSNSTSRLRLAQPASQLYTTDGEPLLAWADIERDMLICVSTGEPFLTAKDCKERVEMRASYVRMKKTHGPDGIRQEMEPKEGPLVKAPSRCLALPWTTEAENQKPIPAKQ</sequence>
<dbReference type="GO" id="GO:0030496">
    <property type="term" value="C:midbody"/>
    <property type="evidence" value="ECO:0007669"/>
    <property type="project" value="TreeGrafter"/>
</dbReference>
<dbReference type="CDD" id="cd17157">
    <property type="entry name" value="DCX2_DCDC5"/>
    <property type="match status" value="1"/>
</dbReference>
<gene>
    <name evidence="3" type="ORF">MATL_G00098520</name>
</gene>
<dbReference type="PROSITE" id="PS50231">
    <property type="entry name" value="RICIN_B_LECTIN"/>
    <property type="match status" value="1"/>
</dbReference>
<name>A0A9D3TAB6_MEGAT</name>
<dbReference type="Gene3D" id="3.10.20.230">
    <property type="entry name" value="Doublecortin domain"/>
    <property type="match status" value="2"/>
</dbReference>
<feature type="region of interest" description="Disordered" evidence="1">
    <location>
        <begin position="1"/>
        <end position="122"/>
    </location>
</feature>
<feature type="region of interest" description="Disordered" evidence="1">
    <location>
        <begin position="1486"/>
        <end position="1519"/>
    </location>
</feature>
<proteinExistence type="predicted"/>
<dbReference type="PROSITE" id="PS50309">
    <property type="entry name" value="DC"/>
    <property type="match status" value="2"/>
</dbReference>
<dbReference type="GO" id="GO:0008017">
    <property type="term" value="F:microtubule binding"/>
    <property type="evidence" value="ECO:0007669"/>
    <property type="project" value="InterPro"/>
</dbReference>
<dbReference type="InterPro" id="IPR056415">
    <property type="entry name" value="DCX2_DCDC1"/>
</dbReference>
<evidence type="ECO:0000313" key="4">
    <source>
        <dbReference type="Proteomes" id="UP001046870"/>
    </source>
</evidence>
<dbReference type="CDD" id="cd17159">
    <property type="entry name" value="DCX4_DCDC5"/>
    <property type="match status" value="1"/>
</dbReference>
<feature type="domain" description="Doublecortin" evidence="2">
    <location>
        <begin position="121"/>
        <end position="205"/>
    </location>
</feature>
<dbReference type="Proteomes" id="UP001046870">
    <property type="component" value="Chromosome 7"/>
</dbReference>
<evidence type="ECO:0000256" key="1">
    <source>
        <dbReference type="SAM" id="MobiDB-lite"/>
    </source>
</evidence>
<dbReference type="InterPro" id="IPR036572">
    <property type="entry name" value="Doublecortin_dom_sf"/>
</dbReference>
<dbReference type="InterPro" id="IPR043188">
    <property type="entry name" value="DCDC1"/>
</dbReference>
<dbReference type="PANTHER" id="PTHR46302:SF3">
    <property type="entry name" value="DOUBLECORTIN DOMAIN-CONTAINING PROTEIN 1"/>
    <property type="match status" value="1"/>
</dbReference>
<reference evidence="3" key="1">
    <citation type="submission" date="2021-01" db="EMBL/GenBank/DDBJ databases">
        <authorList>
            <person name="Zahm M."/>
            <person name="Roques C."/>
            <person name="Cabau C."/>
            <person name="Klopp C."/>
            <person name="Donnadieu C."/>
            <person name="Jouanno E."/>
            <person name="Lampietro C."/>
            <person name="Louis A."/>
            <person name="Herpin A."/>
            <person name="Echchiki A."/>
            <person name="Berthelot C."/>
            <person name="Parey E."/>
            <person name="Roest-Crollius H."/>
            <person name="Braasch I."/>
            <person name="Postlethwait J."/>
            <person name="Bobe J."/>
            <person name="Montfort J."/>
            <person name="Bouchez O."/>
            <person name="Begum T."/>
            <person name="Mejri S."/>
            <person name="Adams A."/>
            <person name="Chen W.-J."/>
            <person name="Guiguen Y."/>
        </authorList>
    </citation>
    <scope>NUCLEOTIDE SEQUENCE</scope>
    <source>
        <strain evidence="3">YG-15Mar2019-1</strain>
        <tissue evidence="3">Brain</tissue>
    </source>
</reference>
<dbReference type="GO" id="GO:1902412">
    <property type="term" value="P:regulation of mitotic cytokinesis"/>
    <property type="evidence" value="ECO:0007669"/>
    <property type="project" value="InterPro"/>
</dbReference>
<dbReference type="SUPFAM" id="SSF89837">
    <property type="entry name" value="Doublecortin (DC)"/>
    <property type="match status" value="5"/>
</dbReference>
<dbReference type="Pfam" id="PF25510">
    <property type="entry name" value="Ubiquitin_DCDC1"/>
    <property type="match status" value="1"/>
</dbReference>
<feature type="domain" description="Doublecortin" evidence="2">
    <location>
        <begin position="960"/>
        <end position="1012"/>
    </location>
</feature>
<dbReference type="CDD" id="cd17155">
    <property type="entry name" value="DCX_DCDC1"/>
    <property type="match status" value="1"/>
</dbReference>
<organism evidence="3 4">
    <name type="scientific">Megalops atlanticus</name>
    <name type="common">Tarpon</name>
    <name type="synonym">Clupea gigantea</name>
    <dbReference type="NCBI Taxonomy" id="7932"/>
    <lineage>
        <taxon>Eukaryota</taxon>
        <taxon>Metazoa</taxon>
        <taxon>Chordata</taxon>
        <taxon>Craniata</taxon>
        <taxon>Vertebrata</taxon>
        <taxon>Euteleostomi</taxon>
        <taxon>Actinopterygii</taxon>
        <taxon>Neopterygii</taxon>
        <taxon>Teleostei</taxon>
        <taxon>Elopiformes</taxon>
        <taxon>Megalopidae</taxon>
        <taxon>Megalops</taxon>
    </lineage>
</organism>
<dbReference type="Pfam" id="PF24478">
    <property type="entry name" value="DCX2_DCDC1"/>
    <property type="match status" value="3"/>
</dbReference>
<keyword evidence="4" id="KW-1185">Reference proteome</keyword>
<accession>A0A9D3TAB6</accession>
<feature type="region of interest" description="Disordered" evidence="1">
    <location>
        <begin position="752"/>
        <end position="786"/>
    </location>
</feature>
<feature type="compositionally biased region" description="Polar residues" evidence="1">
    <location>
        <begin position="909"/>
        <end position="925"/>
    </location>
</feature>
<dbReference type="PANTHER" id="PTHR46302">
    <property type="entry name" value="DOUBLECORTIN DOMAIN-CONTAINING PROTEIN 1"/>
    <property type="match status" value="1"/>
</dbReference>
<evidence type="ECO:0000259" key="2">
    <source>
        <dbReference type="PROSITE" id="PS50309"/>
    </source>
</evidence>
<dbReference type="SMART" id="SM00537">
    <property type="entry name" value="DCX"/>
    <property type="match status" value="1"/>
</dbReference>
<dbReference type="Pfam" id="PF03607">
    <property type="entry name" value="DCX"/>
    <property type="match status" value="1"/>
</dbReference>
<feature type="region of interest" description="Disordered" evidence="1">
    <location>
        <begin position="906"/>
        <end position="948"/>
    </location>
</feature>
<dbReference type="EMBL" id="JAFDVH010000007">
    <property type="protein sequence ID" value="KAG7473691.1"/>
    <property type="molecule type" value="Genomic_DNA"/>
</dbReference>
<dbReference type="InterPro" id="IPR003533">
    <property type="entry name" value="Doublecortin_dom"/>
</dbReference>
<evidence type="ECO:0000313" key="3">
    <source>
        <dbReference type="EMBL" id="KAG7473691.1"/>
    </source>
</evidence>